<dbReference type="GO" id="GO:0007030">
    <property type="term" value="P:Golgi organization"/>
    <property type="evidence" value="ECO:0007669"/>
    <property type="project" value="InterPro"/>
</dbReference>
<dbReference type="GO" id="GO:0006891">
    <property type="term" value="P:intra-Golgi vesicle-mediated transport"/>
    <property type="evidence" value="ECO:0007669"/>
    <property type="project" value="TreeGrafter"/>
</dbReference>
<name>A0A4S4KU87_9APHY</name>
<dbReference type="Proteomes" id="UP000309038">
    <property type="component" value="Unassembled WGS sequence"/>
</dbReference>
<dbReference type="Pfam" id="PF06148">
    <property type="entry name" value="COG2_N"/>
    <property type="match status" value="1"/>
</dbReference>
<proteinExistence type="inferred from homology"/>
<evidence type="ECO:0000256" key="7">
    <source>
        <dbReference type="ARBA" id="ARBA00023136"/>
    </source>
</evidence>
<dbReference type="PANTHER" id="PTHR12961">
    <property type="entry name" value="CONSERVED OLIGOMERIC GOLGI COMPLEX COMPONENT 2"/>
    <property type="match status" value="1"/>
</dbReference>
<evidence type="ECO:0000313" key="11">
    <source>
        <dbReference type="EMBL" id="THH02289.1"/>
    </source>
</evidence>
<dbReference type="GO" id="GO:0015031">
    <property type="term" value="P:protein transport"/>
    <property type="evidence" value="ECO:0007669"/>
    <property type="project" value="UniProtKB-KW"/>
</dbReference>
<keyword evidence="4" id="KW-0813">Transport</keyword>
<dbReference type="AlphaFoldDB" id="A0A4S4KU87"/>
<evidence type="ECO:0000256" key="8">
    <source>
        <dbReference type="ARBA" id="ARBA00031344"/>
    </source>
</evidence>
<feature type="domain" description="Conserved oligomeric Golgi complex subunit 2 N-terminal" evidence="9">
    <location>
        <begin position="47"/>
        <end position="118"/>
    </location>
</feature>
<organism evidence="11 12">
    <name type="scientific">Hermanssonia centrifuga</name>
    <dbReference type="NCBI Taxonomy" id="98765"/>
    <lineage>
        <taxon>Eukaryota</taxon>
        <taxon>Fungi</taxon>
        <taxon>Dikarya</taxon>
        <taxon>Basidiomycota</taxon>
        <taxon>Agaricomycotina</taxon>
        <taxon>Agaricomycetes</taxon>
        <taxon>Polyporales</taxon>
        <taxon>Meruliaceae</taxon>
        <taxon>Hermanssonia</taxon>
    </lineage>
</organism>
<dbReference type="InterPro" id="IPR024602">
    <property type="entry name" value="COG_su2_N"/>
</dbReference>
<dbReference type="PANTHER" id="PTHR12961:SF0">
    <property type="entry name" value="CONSERVED OLIGOMERIC GOLGI COMPLEX SUBUNIT 2"/>
    <property type="match status" value="1"/>
</dbReference>
<dbReference type="GO" id="GO:0017119">
    <property type="term" value="C:Golgi transport complex"/>
    <property type="evidence" value="ECO:0007669"/>
    <property type="project" value="TreeGrafter"/>
</dbReference>
<reference evidence="11 12" key="1">
    <citation type="submission" date="2019-02" db="EMBL/GenBank/DDBJ databases">
        <title>Genome sequencing of the rare red list fungi Phlebia centrifuga.</title>
        <authorList>
            <person name="Buettner E."/>
            <person name="Kellner H."/>
        </authorList>
    </citation>
    <scope>NUCLEOTIDE SEQUENCE [LARGE SCALE GENOMIC DNA]</scope>
    <source>
        <strain evidence="11 12">DSM 108282</strain>
    </source>
</reference>
<keyword evidence="12" id="KW-1185">Reference proteome</keyword>
<evidence type="ECO:0000256" key="2">
    <source>
        <dbReference type="ARBA" id="ARBA00007603"/>
    </source>
</evidence>
<evidence type="ECO:0000256" key="1">
    <source>
        <dbReference type="ARBA" id="ARBA00004395"/>
    </source>
</evidence>
<evidence type="ECO:0000259" key="10">
    <source>
        <dbReference type="Pfam" id="PF12022"/>
    </source>
</evidence>
<sequence>MDSYSQAGSSRDPMQLERLAEELATREFGMTRLSAEEHDLPIYIPLSHDNPHLSAGTFNVEDFLLSRAYTSLPDLRSELRDYLATLKEELVKLINDDYEAFISLSTDLRGEGARLERLKWPLEGKEAGKEIRATELEKAKWMSDVTECLRTYDMLGLWHDAEEVIRADIVREFVKKSIYPGALAAPHSPIVPHTPHIGSGSGGPPPTASLPPRTPYTPFTAFASKQNPFEATFDISTSHAHILDDTDDPLAALYNTLLRFVDRDMKRIMEVAEKVSVKPTSRPAKGALSRTPLLGTSLQPIKTTEEEGGFEIMANVVWAEIGKAVMEELGGVIFAAGNPDEFRKHHETTQAFIRSLEFLAPSMQAIEAMRAHPVYTNFERRWQLPVYFQLRWKEIVMKLEESLAATKLEHAFGSNVKPFATAQAAAIWEAITSCWSAQLYIPELDHRFWKLTLQLISRYNSWLRNSLPPFESDAKAAILTERNGLSTPSAISRVATPTNAQVEASSPESVIADEALLVQFAIAITDVKAFEAQIWQLWRERLSSMLPDVSGLDGEENQVGLEDTLRHTLSSLITLIPPLSSQIIIILSRRGCDALLPMRSIPSQFRAMSSSKRNPTEASHFVALIFRSLKIFFAIGASDGPGAALKKEYLKTFATEVFEVVAQRYIYFLTAMKKTEESLRRLKKGKKSAFSLFGSSTASKDDDGRADEEKIRKQMILDVEAFGKDAQSLGVSVGDSSTYCALKELANANLIDD</sequence>
<comment type="similarity">
    <text evidence="2">Belongs to the COG2 family.</text>
</comment>
<comment type="caution">
    <text evidence="11">The sequence shown here is derived from an EMBL/GenBank/DDBJ whole genome shotgun (WGS) entry which is preliminary data.</text>
</comment>
<evidence type="ECO:0000256" key="4">
    <source>
        <dbReference type="ARBA" id="ARBA00022448"/>
    </source>
</evidence>
<evidence type="ECO:0000256" key="5">
    <source>
        <dbReference type="ARBA" id="ARBA00022927"/>
    </source>
</evidence>
<dbReference type="Pfam" id="PF12022">
    <property type="entry name" value="COG2_C"/>
    <property type="match status" value="1"/>
</dbReference>
<dbReference type="EMBL" id="SGPJ01000008">
    <property type="protein sequence ID" value="THH02289.1"/>
    <property type="molecule type" value="Genomic_DNA"/>
</dbReference>
<dbReference type="InterPro" id="IPR009316">
    <property type="entry name" value="COG2"/>
</dbReference>
<keyword evidence="7" id="KW-0472">Membrane</keyword>
<evidence type="ECO:0000256" key="6">
    <source>
        <dbReference type="ARBA" id="ARBA00023034"/>
    </source>
</evidence>
<keyword evidence="6" id="KW-0333">Golgi apparatus</keyword>
<feature type="domain" description="COG complex component COG2 C-terminal" evidence="10">
    <location>
        <begin position="380"/>
        <end position="719"/>
    </location>
</feature>
<evidence type="ECO:0000259" key="9">
    <source>
        <dbReference type="Pfam" id="PF06148"/>
    </source>
</evidence>
<keyword evidence="5" id="KW-0653">Protein transport</keyword>
<dbReference type="InterPro" id="IPR024603">
    <property type="entry name" value="COG_complex_COG2_C"/>
</dbReference>
<evidence type="ECO:0000313" key="12">
    <source>
        <dbReference type="Proteomes" id="UP000309038"/>
    </source>
</evidence>
<accession>A0A4S4KU87</accession>
<dbReference type="GO" id="GO:0000139">
    <property type="term" value="C:Golgi membrane"/>
    <property type="evidence" value="ECO:0007669"/>
    <property type="project" value="UniProtKB-SubCell"/>
</dbReference>
<evidence type="ECO:0000256" key="3">
    <source>
        <dbReference type="ARBA" id="ARBA00020977"/>
    </source>
</evidence>
<protein>
    <recommendedName>
        <fullName evidence="3">Conserved oligomeric Golgi complex subunit 2</fullName>
    </recommendedName>
    <alternativeName>
        <fullName evidence="8">Component of oligomeric Golgi complex 2</fullName>
    </alternativeName>
</protein>
<comment type="subcellular location">
    <subcellularLocation>
        <location evidence="1">Golgi apparatus membrane</location>
        <topology evidence="1">Peripheral membrane protein</topology>
    </subcellularLocation>
</comment>
<gene>
    <name evidence="11" type="ORF">EW026_g562</name>
</gene>